<dbReference type="GO" id="GO:0017056">
    <property type="term" value="F:structural constituent of nuclear pore"/>
    <property type="evidence" value="ECO:0007669"/>
    <property type="project" value="TreeGrafter"/>
</dbReference>
<keyword evidence="8" id="KW-0862">Zinc</keyword>
<feature type="domain" description="RanBP2-type" evidence="21">
    <location>
        <begin position="583"/>
        <end position="612"/>
    </location>
</feature>
<feature type="compositionally biased region" description="Polar residues" evidence="20">
    <location>
        <begin position="279"/>
        <end position="295"/>
    </location>
</feature>
<evidence type="ECO:0000256" key="11">
    <source>
        <dbReference type="ARBA" id="ARBA00023125"/>
    </source>
</evidence>
<evidence type="ECO:0000256" key="15">
    <source>
        <dbReference type="ARBA" id="ARBA00060842"/>
    </source>
</evidence>
<evidence type="ECO:0000256" key="18">
    <source>
        <dbReference type="ARBA" id="ARBA00079437"/>
    </source>
</evidence>
<feature type="domain" description="RanBP2-type" evidence="21">
    <location>
        <begin position="619"/>
        <end position="648"/>
    </location>
</feature>
<keyword evidence="7" id="KW-0509">mRNA transport</keyword>
<dbReference type="PANTHER" id="PTHR23193:SF23">
    <property type="entry name" value="NUCLEAR PORE COMPLEX PROTEIN NUP153"/>
    <property type="match status" value="1"/>
</dbReference>
<dbReference type="InterPro" id="IPR026054">
    <property type="entry name" value="Nucleoporin"/>
</dbReference>
<evidence type="ECO:0000256" key="2">
    <source>
        <dbReference type="ARBA" id="ARBA00004126"/>
    </source>
</evidence>
<keyword evidence="10" id="KW-0811">Translocation</keyword>
<evidence type="ECO:0000256" key="3">
    <source>
        <dbReference type="ARBA" id="ARBA00004567"/>
    </source>
</evidence>
<organism evidence="22 23">
    <name type="scientific">Romanomermis culicivorax</name>
    <name type="common">Nematode worm</name>
    <dbReference type="NCBI Taxonomy" id="13658"/>
    <lineage>
        <taxon>Eukaryota</taxon>
        <taxon>Metazoa</taxon>
        <taxon>Ecdysozoa</taxon>
        <taxon>Nematoda</taxon>
        <taxon>Enoplea</taxon>
        <taxon>Dorylaimia</taxon>
        <taxon>Mermithida</taxon>
        <taxon>Mermithoidea</taxon>
        <taxon>Mermithidae</taxon>
        <taxon>Romanomermis</taxon>
    </lineage>
</organism>
<evidence type="ECO:0000259" key="21">
    <source>
        <dbReference type="PROSITE" id="PS50199"/>
    </source>
</evidence>
<keyword evidence="13" id="KW-0472">Membrane</keyword>
<evidence type="ECO:0000256" key="1">
    <source>
        <dbReference type="ARBA" id="ARBA00001947"/>
    </source>
</evidence>
<comment type="similarity">
    <text evidence="15">Belongs to the NUP153 family.</text>
</comment>
<dbReference type="GO" id="GO:0006405">
    <property type="term" value="P:RNA export from nucleus"/>
    <property type="evidence" value="ECO:0007669"/>
    <property type="project" value="TreeGrafter"/>
</dbReference>
<dbReference type="GO" id="GO:0003677">
    <property type="term" value="F:DNA binding"/>
    <property type="evidence" value="ECO:0007669"/>
    <property type="project" value="UniProtKB-KW"/>
</dbReference>
<evidence type="ECO:0000256" key="8">
    <source>
        <dbReference type="ARBA" id="ARBA00022833"/>
    </source>
</evidence>
<dbReference type="GO" id="GO:0008139">
    <property type="term" value="F:nuclear localization sequence binding"/>
    <property type="evidence" value="ECO:0007669"/>
    <property type="project" value="TreeGrafter"/>
</dbReference>
<evidence type="ECO:0000256" key="20">
    <source>
        <dbReference type="SAM" id="MobiDB-lite"/>
    </source>
</evidence>
<sequence length="1213" mass="128624">MGARQSSLENANSSSTADNGEDAPCSSNDSSRALKIPNGSPKRSFIFDDGRPLTSTALKCNDSDRLSTFVDEIDVNNETRIGSKRKRNNSPKNSDVDFYQAYNNTSSIISAPAASPQFTSSHLNADVEKLLSKNFGPSREIGSTKIDIPPDHPPKRLRLEVEDDNATFSKSIIDNEMTKKSTTDIPNRSFDRLHNFDSSSINKRLSASSGIFKPKPAAQVSLFSLYQKHKAAPSATPYSRPTSSLSVISSDTRRLLRDLERRTFSPTITKHIKTEQRSDASSPQPSQLSETTLPSYNRIDSPKPPVSSLITPYRANVLPRLATLNKAPYPKIVKETADKGVSADLIGSCFVDESQLSTLYEAKKLVTPKLTSTKSALKLKTVGGARNKFSAHGLEDDEPEVLYDNQLPTLPRLPLPAIPASGFLTSSLNGVTPGSPPADSFRFSAPILLARPSEINSPISTKTQFSPKMPNGHVKTPLPDETVDEQPKSKNLKLFSEKPVEFAKKLENPIDQWTCLVCFIKNPVDKEKCMACSFQRSAPIKTDTNKDVLSINGGKPHSKSFTYLKVPVVPVGHDTDINLIDAPKQQWSCSTCFIKNPVDKEKCMACNAQKYAALKTDSIKDKWTCEVCFIKNPNDQQTCQACKSLKPGEKSSSFAASNTVTDKGATFNQSWSCTECYIKVPGDKQNCIACGSPKPRLLLMEDTKQEDKKEENAKPWNCTTCFVKNPAGKVKCMACTTPKPGCTFAPISFGFKPTPPPKPPVETSSFGVQCTPEPDPAPSVSAPLKTPSFVPSFIIAKEEKASTEESSNALSGTASKTAAPFTFGFTSSSTTTASAPPLLQPTLSIATSAFAIPSISAPSAASAASNVPSFGFRAPLKTTAAIDDSLFAAKSADITKEKIETASEPKAPVFSFGATAPAATATTVPASTSLSSSLSFNFSSAPSAAPTFDITKTTGNSSGGFAFNLPTSSASTAPLFGNNESTLKKSTPLTFGFNTMATPATSAQAPLQPVSSTASSLFTVPASTTTTTTSKIASFGFNAPLKTNTAADTLFGNKLTSSTQEKNEPAVKTSLFSFGAPTSTAASATNLPLSFNFSAAASTAPAVAPVFGASTASGKAADGFAFNMPTSSTTTTAPLFGVSSGLTNNATSSSGFSFGLPGSNSTPNFQFGGTSSASVNFSTSPSTLLFGASSNTGLGQSTQFVLRYWGYVDEIST</sequence>
<dbReference type="WBParaSite" id="nRc.2.0.1.t24293-RA">
    <property type="protein sequence ID" value="nRc.2.0.1.t24293-RA"/>
    <property type="gene ID" value="nRc.2.0.1.g24293"/>
</dbReference>
<evidence type="ECO:0000256" key="19">
    <source>
        <dbReference type="PROSITE-ProRule" id="PRU00322"/>
    </source>
</evidence>
<dbReference type="OMA" id="PTITKHI"/>
<dbReference type="InterPro" id="IPR036443">
    <property type="entry name" value="Znf_RanBP2_sf"/>
</dbReference>
<evidence type="ECO:0000256" key="10">
    <source>
        <dbReference type="ARBA" id="ARBA00023010"/>
    </source>
</evidence>
<comment type="subcellular location">
    <subcellularLocation>
        <location evidence="2">Nucleus membrane</location>
    </subcellularLocation>
    <subcellularLocation>
        <location evidence="3">Nucleus</location>
        <location evidence="3">Nuclear pore complex</location>
    </subcellularLocation>
</comment>
<dbReference type="GO" id="GO:0005643">
    <property type="term" value="C:nuclear pore"/>
    <property type="evidence" value="ECO:0007669"/>
    <property type="project" value="UniProtKB-SubCell"/>
</dbReference>
<dbReference type="GO" id="GO:0031965">
    <property type="term" value="C:nuclear membrane"/>
    <property type="evidence" value="ECO:0007669"/>
    <property type="project" value="UniProtKB-SubCell"/>
</dbReference>
<dbReference type="SMART" id="SM00547">
    <property type="entry name" value="ZnF_RBZ"/>
    <property type="match status" value="5"/>
</dbReference>
<dbReference type="GO" id="GO:0008270">
    <property type="term" value="F:zinc ion binding"/>
    <property type="evidence" value="ECO:0007669"/>
    <property type="project" value="UniProtKB-KW"/>
</dbReference>
<keyword evidence="12" id="KW-0906">Nuclear pore complex</keyword>
<dbReference type="GO" id="GO:0006606">
    <property type="term" value="P:protein import into nucleus"/>
    <property type="evidence" value="ECO:0007669"/>
    <property type="project" value="TreeGrafter"/>
</dbReference>
<dbReference type="PANTHER" id="PTHR23193">
    <property type="entry name" value="NUCLEAR PORE COMPLEX PROTEIN NUP"/>
    <property type="match status" value="1"/>
</dbReference>
<feature type="domain" description="RanBP2-type" evidence="21">
    <location>
        <begin position="509"/>
        <end position="538"/>
    </location>
</feature>
<protein>
    <recommendedName>
        <fullName evidence="16">Nuclear pore complex protein Nup153</fullName>
    </recommendedName>
    <alternativeName>
        <fullName evidence="18">153 kDa nucleoporin</fullName>
    </alternativeName>
    <alternativeName>
        <fullName evidence="17">Nucleoporin Nup153</fullName>
    </alternativeName>
</protein>
<dbReference type="PROSITE" id="PS50199">
    <property type="entry name" value="ZF_RANBP2_2"/>
    <property type="match status" value="5"/>
</dbReference>
<evidence type="ECO:0000256" key="13">
    <source>
        <dbReference type="ARBA" id="ARBA00023136"/>
    </source>
</evidence>
<dbReference type="Pfam" id="PF00641">
    <property type="entry name" value="Zn_ribbon_RanBP"/>
    <property type="match status" value="2"/>
</dbReference>
<evidence type="ECO:0000256" key="14">
    <source>
        <dbReference type="ARBA" id="ARBA00023242"/>
    </source>
</evidence>
<evidence type="ECO:0000256" key="9">
    <source>
        <dbReference type="ARBA" id="ARBA00022927"/>
    </source>
</evidence>
<evidence type="ECO:0000256" key="7">
    <source>
        <dbReference type="ARBA" id="ARBA00022816"/>
    </source>
</evidence>
<evidence type="ECO:0000313" key="23">
    <source>
        <dbReference type="WBParaSite" id="nRc.2.0.1.t24293-RA"/>
    </source>
</evidence>
<evidence type="ECO:0000256" key="12">
    <source>
        <dbReference type="ARBA" id="ARBA00023132"/>
    </source>
</evidence>
<keyword evidence="14" id="KW-0539">Nucleus</keyword>
<reference evidence="23" key="1">
    <citation type="submission" date="2022-11" db="UniProtKB">
        <authorList>
            <consortium name="WormBaseParasite"/>
        </authorList>
    </citation>
    <scope>IDENTIFICATION</scope>
</reference>
<feature type="domain" description="RanBP2-type" evidence="21">
    <location>
        <begin position="710"/>
        <end position="741"/>
    </location>
</feature>
<comment type="cofactor">
    <cofactor evidence="1">
        <name>Zn(2+)</name>
        <dbReference type="ChEBI" id="CHEBI:29105"/>
    </cofactor>
</comment>
<keyword evidence="22" id="KW-1185">Reference proteome</keyword>
<evidence type="ECO:0000256" key="4">
    <source>
        <dbReference type="ARBA" id="ARBA00022448"/>
    </source>
</evidence>
<evidence type="ECO:0000256" key="5">
    <source>
        <dbReference type="ARBA" id="ARBA00022723"/>
    </source>
</evidence>
<feature type="region of interest" description="Disordered" evidence="20">
    <location>
        <begin position="461"/>
        <end position="488"/>
    </location>
</feature>
<accession>A0A915JCQ6</accession>
<keyword evidence="4" id="KW-0813">Transport</keyword>
<keyword evidence="9" id="KW-0653">Protein transport</keyword>
<dbReference type="AlphaFoldDB" id="A0A915JCQ6"/>
<dbReference type="Gene3D" id="4.10.1060.10">
    <property type="entry name" value="Zinc finger, RanBP2-type"/>
    <property type="match status" value="5"/>
</dbReference>
<dbReference type="InterPro" id="IPR001876">
    <property type="entry name" value="Znf_RanBP2"/>
</dbReference>
<name>A0A915JCQ6_ROMCU</name>
<feature type="region of interest" description="Disordered" evidence="20">
    <location>
        <begin position="755"/>
        <end position="782"/>
    </location>
</feature>
<dbReference type="SUPFAM" id="SSF90209">
    <property type="entry name" value="Ran binding protein zinc finger-like"/>
    <property type="match status" value="3"/>
</dbReference>
<dbReference type="GO" id="GO:0051028">
    <property type="term" value="P:mRNA transport"/>
    <property type="evidence" value="ECO:0007669"/>
    <property type="project" value="UniProtKB-KW"/>
</dbReference>
<feature type="region of interest" description="Disordered" evidence="20">
    <location>
        <begin position="1"/>
        <end position="50"/>
    </location>
</feature>
<keyword evidence="6 19" id="KW-0863">Zinc-finger</keyword>
<proteinExistence type="inferred from homology"/>
<feature type="compositionally biased region" description="Polar residues" evidence="20">
    <location>
        <begin position="1"/>
        <end position="18"/>
    </location>
</feature>
<dbReference type="Proteomes" id="UP000887565">
    <property type="component" value="Unplaced"/>
</dbReference>
<evidence type="ECO:0000313" key="22">
    <source>
        <dbReference type="Proteomes" id="UP000887565"/>
    </source>
</evidence>
<evidence type="ECO:0000256" key="16">
    <source>
        <dbReference type="ARBA" id="ARBA00068609"/>
    </source>
</evidence>
<feature type="region of interest" description="Disordered" evidence="20">
    <location>
        <begin position="266"/>
        <end position="305"/>
    </location>
</feature>
<keyword evidence="11" id="KW-0238">DNA-binding</keyword>
<evidence type="ECO:0000256" key="6">
    <source>
        <dbReference type="ARBA" id="ARBA00022771"/>
    </source>
</evidence>
<dbReference type="PROSITE" id="PS01358">
    <property type="entry name" value="ZF_RANBP2_1"/>
    <property type="match status" value="4"/>
</dbReference>
<evidence type="ECO:0000256" key="17">
    <source>
        <dbReference type="ARBA" id="ARBA00078197"/>
    </source>
</evidence>
<feature type="domain" description="RanBP2-type" evidence="21">
    <location>
        <begin position="662"/>
        <end position="696"/>
    </location>
</feature>
<keyword evidence="5" id="KW-0479">Metal-binding</keyword>